<dbReference type="Proteomes" id="UP001234343">
    <property type="component" value="Unassembled WGS sequence"/>
</dbReference>
<dbReference type="RefSeq" id="WP_289365012.1">
    <property type="nucleotide sequence ID" value="NZ_JAUCBP010000007.1"/>
</dbReference>
<comment type="cofactor">
    <cofactor evidence="5">
        <name>a divalent metal cation</name>
        <dbReference type="ChEBI" id="CHEBI:60240"/>
    </cofactor>
</comment>
<evidence type="ECO:0000313" key="7">
    <source>
        <dbReference type="Proteomes" id="UP001234343"/>
    </source>
</evidence>
<comment type="catalytic activity">
    <reaction evidence="5">
        <text>N(7)-methyl-GTP + H2O = N(7)-methyl-GMP + diphosphate + H(+)</text>
        <dbReference type="Rhea" id="RHEA:58744"/>
        <dbReference type="ChEBI" id="CHEBI:15377"/>
        <dbReference type="ChEBI" id="CHEBI:15378"/>
        <dbReference type="ChEBI" id="CHEBI:33019"/>
        <dbReference type="ChEBI" id="CHEBI:58285"/>
        <dbReference type="ChEBI" id="CHEBI:87133"/>
    </reaction>
</comment>
<feature type="site" description="Important for substrate specificity" evidence="5">
    <location>
        <position position="21"/>
    </location>
</feature>
<gene>
    <name evidence="6" type="ORF">QTP81_08950</name>
</gene>
<dbReference type="InterPro" id="IPR029001">
    <property type="entry name" value="ITPase-like_fam"/>
</dbReference>
<dbReference type="Gene3D" id="3.90.950.10">
    <property type="match status" value="1"/>
</dbReference>
<evidence type="ECO:0000313" key="6">
    <source>
        <dbReference type="EMBL" id="MDM7860723.1"/>
    </source>
</evidence>
<comment type="subcellular location">
    <subcellularLocation>
        <location evidence="1 5">Cytoplasm</location>
    </subcellularLocation>
</comment>
<keyword evidence="3 5" id="KW-0378">Hydrolase</keyword>
<dbReference type="InterPro" id="IPR003697">
    <property type="entry name" value="Maf-like"/>
</dbReference>
<proteinExistence type="inferred from homology"/>
<reference evidence="6 7" key="1">
    <citation type="submission" date="2023-06" db="EMBL/GenBank/DDBJ databases">
        <title>Alteromonas sp. ASW11-36 isolated from intertidal sand.</title>
        <authorList>
            <person name="Li Y."/>
        </authorList>
    </citation>
    <scope>NUCLEOTIDE SEQUENCE [LARGE SCALE GENOMIC DNA]</scope>
    <source>
        <strain evidence="6 7">ASW11-36</strain>
    </source>
</reference>
<evidence type="ECO:0000256" key="5">
    <source>
        <dbReference type="HAMAP-Rule" id="MF_00528"/>
    </source>
</evidence>
<comment type="function">
    <text evidence="5">Nucleoside triphosphate pyrophosphatase that hydrolyzes 7-methyl-GTP (m(7)GTP). May have a dual role in cell division arrest and in preventing the incorporation of modified nucleotides into cellular nucleic acids.</text>
</comment>
<evidence type="ECO:0000256" key="1">
    <source>
        <dbReference type="ARBA" id="ARBA00004496"/>
    </source>
</evidence>
<dbReference type="Pfam" id="PF02545">
    <property type="entry name" value="Maf"/>
    <property type="match status" value="1"/>
</dbReference>
<protein>
    <recommendedName>
        <fullName evidence="5">7-methyl-GTP pyrophosphatase</fullName>
        <shortName evidence="5">m(7)GTP pyrophosphatase</shortName>
        <ecNumber evidence="5">3.6.1.-</ecNumber>
    </recommendedName>
</protein>
<dbReference type="HAMAP" id="MF_00528">
    <property type="entry name" value="Maf"/>
    <property type="match status" value="1"/>
</dbReference>
<evidence type="ECO:0000256" key="3">
    <source>
        <dbReference type="ARBA" id="ARBA00022801"/>
    </source>
</evidence>
<dbReference type="EC" id="3.6.1.-" evidence="5"/>
<comment type="similarity">
    <text evidence="5">Belongs to the Maf family. YceF subfamily.</text>
</comment>
<keyword evidence="4 5" id="KW-0546">Nucleotide metabolism</keyword>
<dbReference type="PANTHER" id="PTHR43213:SF10">
    <property type="entry name" value="7-METHYL-GTP PYROPHOSPHATASE"/>
    <property type="match status" value="1"/>
</dbReference>
<keyword evidence="2 5" id="KW-0963">Cytoplasm</keyword>
<evidence type="ECO:0000256" key="4">
    <source>
        <dbReference type="ARBA" id="ARBA00023080"/>
    </source>
</evidence>
<dbReference type="EMBL" id="JAUCBP010000007">
    <property type="protein sequence ID" value="MDM7860723.1"/>
    <property type="molecule type" value="Genomic_DNA"/>
</dbReference>
<dbReference type="CDD" id="cd00555">
    <property type="entry name" value="Maf"/>
    <property type="match status" value="1"/>
</dbReference>
<sequence length="211" mass="23149">MDSSPHNSSDAKLILASTSRYRRAQLETLNIPFDCVAPNIDESATENELSTALAERLSIQKAKAISILHPEALVIGSDQVAELRNPDGSTSQFGKSLSVERAIGQLKRFSGNTVTFYTGLAIIRQSTNHLFSAVDTVTVKFRRLTDEQITRYVAIEMPLDCAGSFKCEGLGIRLFESIESSDPNSLIGLPLIKTIEGLLSFGYDPLFHQNQ</sequence>
<dbReference type="PANTHER" id="PTHR43213">
    <property type="entry name" value="BIFUNCTIONAL DTTP/UTP PYROPHOSPHATASE/METHYLTRANSFERASE PROTEIN-RELATED"/>
    <property type="match status" value="1"/>
</dbReference>
<comment type="caution">
    <text evidence="5">Lacks conserved residue(s) required for the propagation of feature annotation.</text>
</comment>
<feature type="active site" description="Proton acceptor" evidence="5">
    <location>
        <position position="78"/>
    </location>
</feature>
<dbReference type="PIRSF" id="PIRSF006305">
    <property type="entry name" value="Maf"/>
    <property type="match status" value="1"/>
</dbReference>
<evidence type="ECO:0000256" key="2">
    <source>
        <dbReference type="ARBA" id="ARBA00022490"/>
    </source>
</evidence>
<feature type="site" description="Important for substrate specificity" evidence="5">
    <location>
        <position position="79"/>
    </location>
</feature>
<dbReference type="NCBIfam" id="TIGR00172">
    <property type="entry name" value="maf"/>
    <property type="match status" value="1"/>
</dbReference>
<organism evidence="6 7">
    <name type="scientific">Alteromonas arenosi</name>
    <dbReference type="NCBI Taxonomy" id="3055817"/>
    <lineage>
        <taxon>Bacteria</taxon>
        <taxon>Pseudomonadati</taxon>
        <taxon>Pseudomonadota</taxon>
        <taxon>Gammaproteobacteria</taxon>
        <taxon>Alteromonadales</taxon>
        <taxon>Alteromonadaceae</taxon>
        <taxon>Alteromonas/Salinimonas group</taxon>
        <taxon>Alteromonas</taxon>
    </lineage>
</organism>
<comment type="caution">
    <text evidence="6">The sequence shown here is derived from an EMBL/GenBank/DDBJ whole genome shotgun (WGS) entry which is preliminary data.</text>
</comment>
<keyword evidence="7" id="KW-1185">Reference proteome</keyword>
<name>A0ABT7SX06_9ALTE</name>
<dbReference type="GO" id="GO:0016787">
    <property type="term" value="F:hydrolase activity"/>
    <property type="evidence" value="ECO:0007669"/>
    <property type="project" value="UniProtKB-KW"/>
</dbReference>
<feature type="site" description="Important for substrate specificity" evidence="5">
    <location>
        <position position="168"/>
    </location>
</feature>
<accession>A0ABT7SX06</accession>
<dbReference type="SUPFAM" id="SSF52972">
    <property type="entry name" value="ITPase-like"/>
    <property type="match status" value="1"/>
</dbReference>